<dbReference type="SUPFAM" id="SSF88659">
    <property type="entry name" value="Sigma3 and sigma4 domains of RNA polymerase sigma factors"/>
    <property type="match status" value="1"/>
</dbReference>
<name>A0A446CKG6_9BURK</name>
<evidence type="ECO:0000313" key="8">
    <source>
        <dbReference type="EMBL" id="WXR73293.1"/>
    </source>
</evidence>
<reference evidence="8 10" key="2">
    <citation type="submission" date="2024-03" db="EMBL/GenBank/DDBJ databases">
        <title>Reference genomes for the five species model microbial community.</title>
        <authorList>
            <person name="Padfield D."/>
        </authorList>
    </citation>
    <scope>NUCLEOTIDE SEQUENCE [LARGE SCALE GENOMIC DNA]</scope>
    <source>
        <strain evidence="8 10">AB1</strain>
    </source>
</reference>
<feature type="domain" description="RNA polymerase sigma-70 region 2" evidence="5">
    <location>
        <begin position="32"/>
        <end position="96"/>
    </location>
</feature>
<dbReference type="Proteomes" id="UP000289465">
    <property type="component" value="Unassembled WGS sequence"/>
</dbReference>
<dbReference type="PANTHER" id="PTHR43133">
    <property type="entry name" value="RNA POLYMERASE ECF-TYPE SIGMA FACTO"/>
    <property type="match status" value="1"/>
</dbReference>
<dbReference type="GO" id="GO:0003677">
    <property type="term" value="F:DNA binding"/>
    <property type="evidence" value="ECO:0007669"/>
    <property type="project" value="InterPro"/>
</dbReference>
<comment type="similarity">
    <text evidence="1">Belongs to the sigma-70 factor family. ECF subfamily.</text>
</comment>
<dbReference type="InterPro" id="IPR039425">
    <property type="entry name" value="RNA_pol_sigma-70-like"/>
</dbReference>
<dbReference type="EMBL" id="UFQC01000014">
    <property type="protein sequence ID" value="SSW68235.1"/>
    <property type="molecule type" value="Genomic_DNA"/>
</dbReference>
<dbReference type="InterPro" id="IPR013325">
    <property type="entry name" value="RNA_pol_sigma_r2"/>
</dbReference>
<accession>A0A446CKG6</accession>
<evidence type="ECO:0000313" key="7">
    <source>
        <dbReference type="EMBL" id="SSW68235.1"/>
    </source>
</evidence>
<dbReference type="EMBL" id="CP148753">
    <property type="protein sequence ID" value="WXR73293.1"/>
    <property type="molecule type" value="Genomic_DNA"/>
</dbReference>
<sequence>MALKESTVPGGIMQDPAFCASVGITRGKARMEQYYKDLLRFLGRKLGNSHDAADVAQEAYVRVLDRNGDCAIAQPRAFLFRAALNLCTDLHRNRHRAQAVPLDAEAEAVMCEAPLQDERFYRRQQLARLERALRELPPACRQAFLMRQVEGMSHGEIAKSLDISVDMVNKHLTRALRHCRTRMRAWEHDAGA</sequence>
<proteinExistence type="inferred from homology"/>
<dbReference type="NCBIfam" id="TIGR02937">
    <property type="entry name" value="sigma70-ECF"/>
    <property type="match status" value="1"/>
</dbReference>
<dbReference type="Pfam" id="PF04542">
    <property type="entry name" value="Sigma70_r2"/>
    <property type="match status" value="1"/>
</dbReference>
<dbReference type="InterPro" id="IPR036388">
    <property type="entry name" value="WH-like_DNA-bd_sf"/>
</dbReference>
<dbReference type="InterPro" id="IPR007627">
    <property type="entry name" value="RNA_pol_sigma70_r2"/>
</dbReference>
<evidence type="ECO:0000259" key="5">
    <source>
        <dbReference type="Pfam" id="PF04542"/>
    </source>
</evidence>
<dbReference type="SUPFAM" id="SSF88946">
    <property type="entry name" value="Sigma2 domain of RNA polymerase sigma factors"/>
    <property type="match status" value="1"/>
</dbReference>
<organism evidence="7 9">
    <name type="scientific">Achromobacter veterisilvae</name>
    <dbReference type="NCBI Taxonomy" id="2069367"/>
    <lineage>
        <taxon>Bacteria</taxon>
        <taxon>Pseudomonadati</taxon>
        <taxon>Pseudomonadota</taxon>
        <taxon>Betaproteobacteria</taxon>
        <taxon>Burkholderiales</taxon>
        <taxon>Alcaligenaceae</taxon>
        <taxon>Achromobacter</taxon>
    </lineage>
</organism>
<dbReference type="InterPro" id="IPR013249">
    <property type="entry name" value="RNA_pol_sigma70_r4_t2"/>
</dbReference>
<evidence type="ECO:0000256" key="2">
    <source>
        <dbReference type="ARBA" id="ARBA00023015"/>
    </source>
</evidence>
<dbReference type="NCBIfam" id="NF009179">
    <property type="entry name" value="PRK12527.1"/>
    <property type="match status" value="1"/>
</dbReference>
<gene>
    <name evidence="7" type="primary">fecI_21</name>
    <name evidence="7" type="ORF">AVE30378_02971</name>
    <name evidence="8" type="ORF">WHX56_27280</name>
</gene>
<evidence type="ECO:0000313" key="10">
    <source>
        <dbReference type="Proteomes" id="UP001456224"/>
    </source>
</evidence>
<evidence type="ECO:0000259" key="6">
    <source>
        <dbReference type="Pfam" id="PF08281"/>
    </source>
</evidence>
<dbReference type="GO" id="GO:0016987">
    <property type="term" value="F:sigma factor activity"/>
    <property type="evidence" value="ECO:0007669"/>
    <property type="project" value="UniProtKB-KW"/>
</dbReference>
<keyword evidence="3" id="KW-0731">Sigma factor</keyword>
<dbReference type="PANTHER" id="PTHR43133:SF63">
    <property type="entry name" value="RNA POLYMERASE SIGMA FACTOR FECI-RELATED"/>
    <property type="match status" value="1"/>
</dbReference>
<dbReference type="Gene3D" id="1.10.10.10">
    <property type="entry name" value="Winged helix-like DNA-binding domain superfamily/Winged helix DNA-binding domain"/>
    <property type="match status" value="1"/>
</dbReference>
<evidence type="ECO:0000313" key="9">
    <source>
        <dbReference type="Proteomes" id="UP000289465"/>
    </source>
</evidence>
<dbReference type="RefSeq" id="WP_244235055.1">
    <property type="nucleotide sequence ID" value="NZ_CP148753.1"/>
</dbReference>
<dbReference type="CDD" id="cd06171">
    <property type="entry name" value="Sigma70_r4"/>
    <property type="match status" value="1"/>
</dbReference>
<evidence type="ECO:0000256" key="4">
    <source>
        <dbReference type="ARBA" id="ARBA00023163"/>
    </source>
</evidence>
<reference evidence="7 9" key="1">
    <citation type="submission" date="2018-07" db="EMBL/GenBank/DDBJ databases">
        <authorList>
            <person name="Peeters C."/>
        </authorList>
    </citation>
    <scope>NUCLEOTIDE SEQUENCE [LARGE SCALE GENOMIC DNA]</scope>
    <source>
        <strain evidence="7 9">LMG 30378</strain>
    </source>
</reference>
<protein>
    <submittedName>
        <fullName evidence="7">Putative RNA polymerase sigma factor FecI</fullName>
    </submittedName>
    <submittedName>
        <fullName evidence="8">Sigma-70 family RNA polymerase sigma factor</fullName>
    </submittedName>
</protein>
<dbReference type="Proteomes" id="UP001456224">
    <property type="component" value="Chromosome"/>
</dbReference>
<dbReference type="Gene3D" id="1.10.1740.10">
    <property type="match status" value="1"/>
</dbReference>
<dbReference type="GO" id="GO:0006352">
    <property type="term" value="P:DNA-templated transcription initiation"/>
    <property type="evidence" value="ECO:0007669"/>
    <property type="project" value="InterPro"/>
</dbReference>
<feature type="domain" description="RNA polymerase sigma factor 70 region 4 type 2" evidence="6">
    <location>
        <begin position="127"/>
        <end position="179"/>
    </location>
</feature>
<keyword evidence="2" id="KW-0805">Transcription regulation</keyword>
<dbReference type="InterPro" id="IPR013324">
    <property type="entry name" value="RNA_pol_sigma_r3/r4-like"/>
</dbReference>
<keyword evidence="4" id="KW-0804">Transcription</keyword>
<dbReference type="Pfam" id="PF08281">
    <property type="entry name" value="Sigma70_r4_2"/>
    <property type="match status" value="1"/>
</dbReference>
<dbReference type="AlphaFoldDB" id="A0A446CKG6"/>
<dbReference type="InterPro" id="IPR014284">
    <property type="entry name" value="RNA_pol_sigma-70_dom"/>
</dbReference>
<evidence type="ECO:0000256" key="1">
    <source>
        <dbReference type="ARBA" id="ARBA00010641"/>
    </source>
</evidence>
<evidence type="ECO:0000256" key="3">
    <source>
        <dbReference type="ARBA" id="ARBA00023082"/>
    </source>
</evidence>
<keyword evidence="10" id="KW-1185">Reference proteome</keyword>